<comment type="caution">
    <text evidence="3">The sequence shown here is derived from an EMBL/GenBank/DDBJ whole genome shotgun (WGS) entry which is preliminary data.</text>
</comment>
<dbReference type="Pfam" id="PF00652">
    <property type="entry name" value="Ricin_B_lectin"/>
    <property type="match status" value="1"/>
</dbReference>
<keyword evidence="1" id="KW-0732">Signal</keyword>
<evidence type="ECO:0000313" key="4">
    <source>
        <dbReference type="Proteomes" id="UP001597186"/>
    </source>
</evidence>
<dbReference type="SUPFAM" id="SSF50370">
    <property type="entry name" value="Ricin B-like lectins"/>
    <property type="match status" value="1"/>
</dbReference>
<dbReference type="PROSITE" id="PS50231">
    <property type="entry name" value="RICIN_B_LECTIN"/>
    <property type="match status" value="1"/>
</dbReference>
<feature type="chain" id="PRO_5046047350" evidence="1">
    <location>
        <begin position="42"/>
        <end position="254"/>
    </location>
</feature>
<feature type="domain" description="Ricin B lectin" evidence="2">
    <location>
        <begin position="39"/>
        <end position="178"/>
    </location>
</feature>
<keyword evidence="4" id="KW-1185">Reference proteome</keyword>
<dbReference type="InterPro" id="IPR035992">
    <property type="entry name" value="Ricin_B-like_lectins"/>
</dbReference>
<protein>
    <submittedName>
        <fullName evidence="3">Ricin-type beta-trefoil lectin domain protein</fullName>
    </submittedName>
</protein>
<name>A0ABW4EI04_9RHOB</name>
<feature type="signal peptide" evidence="1">
    <location>
        <begin position="1"/>
        <end position="41"/>
    </location>
</feature>
<dbReference type="SMART" id="SM00458">
    <property type="entry name" value="RICIN"/>
    <property type="match status" value="1"/>
</dbReference>
<evidence type="ECO:0000256" key="1">
    <source>
        <dbReference type="SAM" id="SignalP"/>
    </source>
</evidence>
<evidence type="ECO:0000259" key="2">
    <source>
        <dbReference type="SMART" id="SM00458"/>
    </source>
</evidence>
<reference evidence="4" key="1">
    <citation type="journal article" date="2019" name="Int. J. Syst. Evol. Microbiol.">
        <title>The Global Catalogue of Microorganisms (GCM) 10K type strain sequencing project: providing services to taxonomists for standard genome sequencing and annotation.</title>
        <authorList>
            <consortium name="The Broad Institute Genomics Platform"/>
            <consortium name="The Broad Institute Genome Sequencing Center for Infectious Disease"/>
            <person name="Wu L."/>
            <person name="Ma J."/>
        </authorList>
    </citation>
    <scope>NUCLEOTIDE SEQUENCE [LARGE SCALE GENOMIC DNA]</scope>
    <source>
        <strain evidence="4">CGMCC 1.12477</strain>
    </source>
</reference>
<accession>A0ABW4EI04</accession>
<dbReference type="EMBL" id="JBHUDD010000116">
    <property type="protein sequence ID" value="MFD1510490.1"/>
    <property type="molecule type" value="Genomic_DNA"/>
</dbReference>
<dbReference type="Gene3D" id="2.80.10.50">
    <property type="match status" value="1"/>
</dbReference>
<evidence type="ECO:0000313" key="3">
    <source>
        <dbReference type="EMBL" id="MFD1510490.1"/>
    </source>
</evidence>
<gene>
    <name evidence="3" type="ORF">ACFTOW_13910</name>
</gene>
<organism evidence="3 4">
    <name type="scientific">Lacimonas salitolerans</name>
    <dbReference type="NCBI Taxonomy" id="1323750"/>
    <lineage>
        <taxon>Bacteria</taxon>
        <taxon>Pseudomonadati</taxon>
        <taxon>Pseudomonadota</taxon>
        <taxon>Alphaproteobacteria</taxon>
        <taxon>Rhodobacterales</taxon>
        <taxon>Paracoccaceae</taxon>
        <taxon>Lacimonas</taxon>
    </lineage>
</organism>
<dbReference type="RefSeq" id="WP_366510472.1">
    <property type="nucleotide sequence ID" value="NZ_JBHUDD010000116.1"/>
</dbReference>
<proteinExistence type="predicted"/>
<dbReference type="Proteomes" id="UP001597186">
    <property type="component" value="Unassembled WGS sequence"/>
</dbReference>
<dbReference type="InterPro" id="IPR000772">
    <property type="entry name" value="Ricin_B_lectin"/>
</dbReference>
<sequence length="254" mass="27653">MAHNWRFGGQRGDHVMKRFKLIALGLLVSGLSVAAAPPAQAQSIVSRLGGVCIDAEGGVREGARLLGYPCHGGTNQQFEFVNSPNTRLRVRGTGLCASSEGRQQGAEIRLRQCDMSAAGNARQNFGWWSMDAIGHNSGFVMDLSGGWGGQVWSRWSGQTQPIVLWRSHGGENQQWRFADSPRPLPLARIPNSQPYVVPGHKGLLININGRPHVYPQGCMIQSRCNVLAVDPETLIGLGDRDVKDPVPPSIIFVR</sequence>